<comment type="subcellular location">
    <subcellularLocation>
        <location evidence="1">Nucleus</location>
    </subcellularLocation>
</comment>
<dbReference type="EMBL" id="CAUJNA010000774">
    <property type="protein sequence ID" value="CAJ1381036.1"/>
    <property type="molecule type" value="Genomic_DNA"/>
</dbReference>
<dbReference type="Gene3D" id="1.25.10.10">
    <property type="entry name" value="Leucine-rich Repeat Variant"/>
    <property type="match status" value="1"/>
</dbReference>
<dbReference type="SUPFAM" id="SSF48371">
    <property type="entry name" value="ARM repeat"/>
    <property type="match status" value="1"/>
</dbReference>
<comment type="similarity">
    <text evidence="2">Belongs to the IPI1/TEX10 family.</text>
</comment>
<evidence type="ECO:0000259" key="5">
    <source>
        <dbReference type="Pfam" id="PF12333"/>
    </source>
</evidence>
<sequence length="936" mass="100833">MAKKSKVLSKNKGVKSGTKGKPKDFAKVKNKVGKQKQKPTNEMKTDVKVKKVQMPAQHALDEKGEEVTHRRLGMVELLGQLQHHSPKVRRDALRGLLELCREHPGVLNVNLARILDSTVVVATDGSPDVRAALRSFQAFLLEAMPQDAVSAFAPTLALQVRSALSHVSGEVREDGLKLLELYLSRLGSEQVLSQNEASRLVGTLCQLHSHVDLVLPCLLQLLQCKSEAVPENVSQASLYDILDGKLQQQGQAEVQADSQIWDFCLRAWMQAGELPRGAANAIRGPHGTLGRPGWMRLRAAAVLEQASAGVLAGHRSARSFSQPSASQVATLSGIVRRAEWPIQVDPASPFRQLADSINLRMARVFALLAAGAAPADASPTHLQRLASAALTAVEQLGKGGARSLANNGRGLGPEAAASAVASIALAEDSQVKPFSATASLCHCFRVLDHLWCGFSSFQSLDADVGRLAEVTSALSSGTGKNEEELAPTTAAMLAIPLTASLIGLQPEPIPCLGRVWPEALSRREGLATTIEEARPGTVLRWATTWPKMLWYLGSSQPQLTGFLLAVLLKLAKAAKPGSIHETLLASTLPLLVPFVAGMPGEEKPPPLARLPADVQLSAAALLLHFPRFTFRLVTAVAELLCRWSEAAADNAAWPDARLSTDCCELLLEAVLRGHPQTSELLVSRLRAALAILKAPSSSSGSDAGSELSVKLATAVAGWVMEVSETSASEERSLGRPVSRCSADHRRHLAFRSLAWPLCKEVCCAGARALCFFYFSARHLPEARDAEPEGTLFMREVFETLVVSHGQEVFKPKGLSVPGCKPLRGEGADQRHLPHLFVFAWMRAYPQQAAYELLAPCAQQLLGSKGAHLAHLPWVLAEAISYRNACSIRTDSWGKQGLGDFTHRLAPASPMEVRKQLEALHIDALSAQHFLAALPLL</sequence>
<dbReference type="PANTHER" id="PTHR16056:SF2">
    <property type="entry name" value="TESTIS-EXPRESSED PROTEIN 10"/>
    <property type="match status" value="1"/>
</dbReference>
<evidence type="ECO:0000256" key="2">
    <source>
        <dbReference type="ARBA" id="ARBA00006427"/>
    </source>
</evidence>
<keyword evidence="7" id="KW-1185">Reference proteome</keyword>
<dbReference type="Proteomes" id="UP001178507">
    <property type="component" value="Unassembled WGS sequence"/>
</dbReference>
<feature type="compositionally biased region" description="Basic residues" evidence="4">
    <location>
        <begin position="28"/>
        <end position="37"/>
    </location>
</feature>
<feature type="region of interest" description="Disordered" evidence="4">
    <location>
        <begin position="1"/>
        <end position="43"/>
    </location>
</feature>
<dbReference type="Pfam" id="PF12333">
    <property type="entry name" value="Ipi1_N"/>
    <property type="match status" value="1"/>
</dbReference>
<feature type="compositionally biased region" description="Basic residues" evidence="4">
    <location>
        <begin position="1"/>
        <end position="13"/>
    </location>
</feature>
<dbReference type="InterPro" id="IPR016024">
    <property type="entry name" value="ARM-type_fold"/>
</dbReference>
<evidence type="ECO:0000256" key="1">
    <source>
        <dbReference type="ARBA" id="ARBA00004123"/>
    </source>
</evidence>
<reference evidence="6" key="1">
    <citation type="submission" date="2023-08" db="EMBL/GenBank/DDBJ databases">
        <authorList>
            <person name="Chen Y."/>
            <person name="Shah S."/>
            <person name="Dougan E. K."/>
            <person name="Thang M."/>
            <person name="Chan C."/>
        </authorList>
    </citation>
    <scope>NUCLEOTIDE SEQUENCE</scope>
</reference>
<dbReference type="InterPro" id="IPR011989">
    <property type="entry name" value="ARM-like"/>
</dbReference>
<proteinExistence type="inferred from homology"/>
<name>A0AA36I4R5_9DINO</name>
<dbReference type="PANTHER" id="PTHR16056">
    <property type="entry name" value="REGULATOR OF MICROTUBULE DYNAMICS PROTEIN"/>
    <property type="match status" value="1"/>
</dbReference>
<gene>
    <name evidence="6" type="ORF">EVOR1521_LOCUS8839</name>
</gene>
<dbReference type="GO" id="GO:0005634">
    <property type="term" value="C:nucleus"/>
    <property type="evidence" value="ECO:0007669"/>
    <property type="project" value="UniProtKB-SubCell"/>
</dbReference>
<accession>A0AA36I4R5</accession>
<evidence type="ECO:0000313" key="7">
    <source>
        <dbReference type="Proteomes" id="UP001178507"/>
    </source>
</evidence>
<keyword evidence="3" id="KW-0539">Nucleus</keyword>
<dbReference type="AlphaFoldDB" id="A0AA36I4R5"/>
<evidence type="ECO:0000256" key="3">
    <source>
        <dbReference type="ARBA" id="ARBA00023242"/>
    </source>
</evidence>
<evidence type="ECO:0000256" key="4">
    <source>
        <dbReference type="SAM" id="MobiDB-lite"/>
    </source>
</evidence>
<evidence type="ECO:0000313" key="6">
    <source>
        <dbReference type="EMBL" id="CAJ1381036.1"/>
    </source>
</evidence>
<dbReference type="InterPro" id="IPR024679">
    <property type="entry name" value="Ipi1_N"/>
</dbReference>
<comment type="caution">
    <text evidence="6">The sequence shown here is derived from an EMBL/GenBank/DDBJ whole genome shotgun (WGS) entry which is preliminary data.</text>
</comment>
<feature type="domain" description="Pre-rRNA-processing protein Ipi1 N-terminal" evidence="5">
    <location>
        <begin position="149"/>
        <end position="237"/>
    </location>
</feature>
<organism evidence="6 7">
    <name type="scientific">Effrenium voratum</name>
    <dbReference type="NCBI Taxonomy" id="2562239"/>
    <lineage>
        <taxon>Eukaryota</taxon>
        <taxon>Sar</taxon>
        <taxon>Alveolata</taxon>
        <taxon>Dinophyceae</taxon>
        <taxon>Suessiales</taxon>
        <taxon>Symbiodiniaceae</taxon>
        <taxon>Effrenium</taxon>
    </lineage>
</organism>
<protein>
    <recommendedName>
        <fullName evidence="5">Pre-rRNA-processing protein Ipi1 N-terminal domain-containing protein</fullName>
    </recommendedName>
</protein>